<dbReference type="InterPro" id="IPR051804">
    <property type="entry name" value="Carb_Metab_Reg_Kinase/Isom"/>
</dbReference>
<dbReference type="InterPro" id="IPR011051">
    <property type="entry name" value="RmlC_Cupin_sf"/>
</dbReference>
<keyword evidence="6 8" id="KW-0862">Zinc</keyword>
<comment type="catalytic activity">
    <reaction evidence="1 8">
        <text>D-mannose 6-phosphate = D-fructose 6-phosphate</text>
        <dbReference type="Rhea" id="RHEA:12356"/>
        <dbReference type="ChEBI" id="CHEBI:58735"/>
        <dbReference type="ChEBI" id="CHEBI:61527"/>
        <dbReference type="EC" id="5.3.1.8"/>
    </reaction>
</comment>
<evidence type="ECO:0000256" key="1">
    <source>
        <dbReference type="ARBA" id="ARBA00000757"/>
    </source>
</evidence>
<dbReference type="PANTHER" id="PTHR42742:SF3">
    <property type="entry name" value="FRUCTOKINASE"/>
    <property type="match status" value="1"/>
</dbReference>
<sequence>MQEPIFLESVFQEKIWGGRQMADYFGYAIPSDQTGEFWAISAHPNGPSILKNGPYAGKTLAEVYSQAPELFGYPAEPVFPLLTKIIDSSDWLSVQVHPDDRYAMAHEGELGKTECWYILDAAEGAEIIYGQSAANREELSEKIAVGDWDGFLERVSVKKGDFFYVPSGTVHAIGPGIILLETQQSSDTTYRIYDFDRVDDQGQARDLHIQQSLDVVTYGPVANSKPQTLQVDALTSTLLVTNDYFTVYKWEVAGPLEMTRTAPYLLISVIDGTGQLEVAGRSYPLQKGEHFILPHTVTDWRLEGQMTLIASHTS</sequence>
<dbReference type="EC" id="5.3.1.8" evidence="4 8"/>
<keyword evidence="12" id="KW-1185">Reference proteome</keyword>
<evidence type="ECO:0000259" key="9">
    <source>
        <dbReference type="Pfam" id="PF20511"/>
    </source>
</evidence>
<dbReference type="EMBL" id="JBHRZV010000051">
    <property type="protein sequence ID" value="MFC3928668.1"/>
    <property type="molecule type" value="Genomic_DNA"/>
</dbReference>
<reference evidence="12" key="1">
    <citation type="journal article" date="2019" name="Int. J. Syst. Evol. Microbiol.">
        <title>The Global Catalogue of Microorganisms (GCM) 10K type strain sequencing project: providing services to taxonomists for standard genome sequencing and annotation.</title>
        <authorList>
            <consortium name="The Broad Institute Genomics Platform"/>
            <consortium name="The Broad Institute Genome Sequencing Center for Infectious Disease"/>
            <person name="Wu L."/>
            <person name="Ma J."/>
        </authorList>
    </citation>
    <scope>NUCLEOTIDE SEQUENCE [LARGE SCALE GENOMIC DNA]</scope>
    <source>
        <strain evidence="12">CCUG 67170</strain>
    </source>
</reference>
<gene>
    <name evidence="11" type="primary">manA</name>
    <name evidence="11" type="ORF">ACFORF_08860</name>
</gene>
<dbReference type="InterPro" id="IPR049071">
    <property type="entry name" value="MPI_cupin_dom"/>
</dbReference>
<dbReference type="PIRSF" id="PIRSF036894">
    <property type="entry name" value="PMI_Firm_short"/>
    <property type="match status" value="1"/>
</dbReference>
<dbReference type="SUPFAM" id="SSF51182">
    <property type="entry name" value="RmlC-like cupins"/>
    <property type="match status" value="1"/>
</dbReference>
<proteinExistence type="inferred from homology"/>
<comment type="similarity">
    <text evidence="3 8">Belongs to the mannose-6-phosphate isomerase type 1 family.</text>
</comment>
<evidence type="ECO:0000256" key="2">
    <source>
        <dbReference type="ARBA" id="ARBA00001947"/>
    </source>
</evidence>
<evidence type="ECO:0000256" key="4">
    <source>
        <dbReference type="ARBA" id="ARBA00011956"/>
    </source>
</evidence>
<accession>A0ABV8CXA2</accession>
<evidence type="ECO:0000256" key="5">
    <source>
        <dbReference type="ARBA" id="ARBA00022723"/>
    </source>
</evidence>
<comment type="caution">
    <text evidence="11">The sequence shown here is derived from an EMBL/GenBank/DDBJ whole genome shotgun (WGS) entry which is preliminary data.</text>
</comment>
<evidence type="ECO:0000313" key="12">
    <source>
        <dbReference type="Proteomes" id="UP001595807"/>
    </source>
</evidence>
<dbReference type="InterPro" id="IPR046457">
    <property type="entry name" value="PMI_typeI_cat"/>
</dbReference>
<dbReference type="Pfam" id="PF21621">
    <property type="entry name" value="MPI_cupin_dom"/>
    <property type="match status" value="1"/>
</dbReference>
<dbReference type="InterPro" id="IPR014628">
    <property type="entry name" value="Man6P_isomerase_Firm_short"/>
</dbReference>
<feature type="domain" description="Phosphomannose isomerase type I catalytic" evidence="9">
    <location>
        <begin position="6"/>
        <end position="116"/>
    </location>
</feature>
<organism evidence="11 12">
    <name type="scientific">Streptococcus caprae</name>
    <dbReference type="NCBI Taxonomy" id="1640501"/>
    <lineage>
        <taxon>Bacteria</taxon>
        <taxon>Bacillati</taxon>
        <taxon>Bacillota</taxon>
        <taxon>Bacilli</taxon>
        <taxon>Lactobacillales</taxon>
        <taxon>Streptococcaceae</taxon>
        <taxon>Streptococcus</taxon>
    </lineage>
</organism>
<dbReference type="CDD" id="cd07010">
    <property type="entry name" value="cupin_PMI_type_I_N_bac"/>
    <property type="match status" value="1"/>
</dbReference>
<evidence type="ECO:0000256" key="3">
    <source>
        <dbReference type="ARBA" id="ARBA00010772"/>
    </source>
</evidence>
<evidence type="ECO:0000256" key="8">
    <source>
        <dbReference type="PIRNR" id="PIRNR036894"/>
    </source>
</evidence>
<protein>
    <recommendedName>
        <fullName evidence="4 8">Mannose-6-phosphate isomerase</fullName>
        <ecNumber evidence="4 8">5.3.1.8</ecNumber>
    </recommendedName>
</protein>
<dbReference type="GO" id="GO:0004476">
    <property type="term" value="F:mannose-6-phosphate isomerase activity"/>
    <property type="evidence" value="ECO:0007669"/>
    <property type="project" value="UniProtKB-EC"/>
</dbReference>
<dbReference type="Pfam" id="PF20511">
    <property type="entry name" value="PMI_typeI_cat"/>
    <property type="match status" value="1"/>
</dbReference>
<evidence type="ECO:0000256" key="6">
    <source>
        <dbReference type="ARBA" id="ARBA00022833"/>
    </source>
</evidence>
<dbReference type="Gene3D" id="2.60.120.10">
    <property type="entry name" value="Jelly Rolls"/>
    <property type="match status" value="2"/>
</dbReference>
<dbReference type="PANTHER" id="PTHR42742">
    <property type="entry name" value="TRANSCRIPTIONAL REPRESSOR MPRA"/>
    <property type="match status" value="1"/>
</dbReference>
<feature type="domain" description="Mannose-6-phosphate isomerase cupin" evidence="10">
    <location>
        <begin position="237"/>
        <end position="312"/>
    </location>
</feature>
<evidence type="ECO:0000256" key="7">
    <source>
        <dbReference type="ARBA" id="ARBA00023235"/>
    </source>
</evidence>
<dbReference type="InterPro" id="IPR014710">
    <property type="entry name" value="RmlC-like_jellyroll"/>
</dbReference>
<keyword evidence="7 8" id="KW-0413">Isomerase</keyword>
<evidence type="ECO:0000259" key="10">
    <source>
        <dbReference type="Pfam" id="PF21621"/>
    </source>
</evidence>
<comment type="cofactor">
    <cofactor evidence="2 8">
        <name>Zn(2+)</name>
        <dbReference type="ChEBI" id="CHEBI:29105"/>
    </cofactor>
</comment>
<name>A0ABV8CXA2_9STRE</name>
<evidence type="ECO:0000313" key="11">
    <source>
        <dbReference type="EMBL" id="MFC3928668.1"/>
    </source>
</evidence>
<keyword evidence="5 8" id="KW-0479">Metal-binding</keyword>
<dbReference type="NCBIfam" id="TIGR00218">
    <property type="entry name" value="manA"/>
    <property type="match status" value="1"/>
</dbReference>
<dbReference type="Proteomes" id="UP001595807">
    <property type="component" value="Unassembled WGS sequence"/>
</dbReference>
<dbReference type="InterPro" id="IPR001250">
    <property type="entry name" value="Man6P_Isoase-1"/>
</dbReference>
<dbReference type="RefSeq" id="WP_380427438.1">
    <property type="nucleotide sequence ID" value="NZ_JBHRZV010000051.1"/>
</dbReference>